<dbReference type="RefSeq" id="WP_168046323.1">
    <property type="nucleotide sequence ID" value="NZ_JAATJR010000001.1"/>
</dbReference>
<gene>
    <name evidence="1" type="ORF">HB662_01230</name>
</gene>
<organism evidence="1 2">
    <name type="scientific">Falsiroseomonas frigidaquae</name>
    <dbReference type="NCBI Taxonomy" id="487318"/>
    <lineage>
        <taxon>Bacteria</taxon>
        <taxon>Pseudomonadati</taxon>
        <taxon>Pseudomonadota</taxon>
        <taxon>Alphaproteobacteria</taxon>
        <taxon>Acetobacterales</taxon>
        <taxon>Roseomonadaceae</taxon>
        <taxon>Falsiroseomonas</taxon>
    </lineage>
</organism>
<dbReference type="InterPro" id="IPR021791">
    <property type="entry name" value="Phage_TAC_11"/>
</dbReference>
<dbReference type="Proteomes" id="UP000765160">
    <property type="component" value="Unassembled WGS sequence"/>
</dbReference>
<name>A0ABX1ES33_9PROT</name>
<evidence type="ECO:0000313" key="2">
    <source>
        <dbReference type="Proteomes" id="UP000765160"/>
    </source>
</evidence>
<proteinExistence type="predicted"/>
<dbReference type="Pfam" id="PF11836">
    <property type="entry name" value="Phage_TAC_11"/>
    <property type="match status" value="1"/>
</dbReference>
<accession>A0ABX1ES33</accession>
<comment type="caution">
    <text evidence="1">The sequence shown here is derived from an EMBL/GenBank/DDBJ whole genome shotgun (WGS) entry which is preliminary data.</text>
</comment>
<dbReference type="EMBL" id="JAAVTX010000001">
    <property type="protein sequence ID" value="NKE43382.1"/>
    <property type="molecule type" value="Genomic_DNA"/>
</dbReference>
<sequence length="127" mass="13552">MTDPNPAPAPAASPVAHLNPSRKTVTFTLAGRDYPVRASLGLMCEVETRFGPATALFDRMQARQFRITELRALLKVLLPEDAPSGEALDEALEAAGLVEVMNRAQILLAFGLASDQPEDGKKPPAGN</sequence>
<evidence type="ECO:0000313" key="1">
    <source>
        <dbReference type="EMBL" id="NKE43382.1"/>
    </source>
</evidence>
<keyword evidence="2" id="KW-1185">Reference proteome</keyword>
<protein>
    <submittedName>
        <fullName evidence="1">Gene transfer agent family protein</fullName>
    </submittedName>
</protein>
<reference evidence="1 2" key="1">
    <citation type="submission" date="2020-03" db="EMBL/GenBank/DDBJ databases">
        <title>Roseomonas selenitidurans sp. nov. isolated from soil.</title>
        <authorList>
            <person name="Liu H."/>
        </authorList>
    </citation>
    <scope>NUCLEOTIDE SEQUENCE [LARGE SCALE GENOMIC DNA]</scope>
    <source>
        <strain evidence="1 2">JCM 15073</strain>
    </source>
</reference>